<evidence type="ECO:0000313" key="1">
    <source>
        <dbReference type="EMBL" id="PMS29249.1"/>
    </source>
</evidence>
<reference evidence="1 2" key="1">
    <citation type="submission" date="2018-01" db="EMBL/GenBank/DDBJ databases">
        <title>Whole genome analyses suggest that Burkholderia sensu lato contains two further novel genera in the rhizoxinica-symbiotica group Mycetohabitans gen. nov., and Trinickia gen. nov.: implications for the evolution of diazotrophy and nodulation in the Burkholderiaceae.</title>
        <authorList>
            <person name="Estrada-de los Santos P."/>
            <person name="Palmer M."/>
            <person name="Chavez-Ramirez B."/>
            <person name="Beukes C."/>
            <person name="Steenkamp E.T."/>
            <person name="Hirsch A.M."/>
            <person name="Manyaka P."/>
            <person name="Maluk M."/>
            <person name="Lafos M."/>
            <person name="Crook M."/>
            <person name="Gross E."/>
            <person name="Simon M.F."/>
            <person name="Bueno dos Reis Junior F."/>
            <person name="Poole P.S."/>
            <person name="Venter S.N."/>
            <person name="James E.K."/>
        </authorList>
    </citation>
    <scope>NUCLEOTIDE SEQUENCE [LARGE SCALE GENOMIC DNA]</scope>
    <source>
        <strain evidence="1 2">WSM 3937</strain>
    </source>
</reference>
<evidence type="ECO:0000313" key="2">
    <source>
        <dbReference type="Proteomes" id="UP000235659"/>
    </source>
</evidence>
<keyword evidence="2" id="KW-1185">Reference proteome</keyword>
<organism evidence="1 2">
    <name type="scientific">Paraburkholderia rhynchosiae</name>
    <dbReference type="NCBI Taxonomy" id="487049"/>
    <lineage>
        <taxon>Bacteria</taxon>
        <taxon>Pseudomonadati</taxon>
        <taxon>Pseudomonadota</taxon>
        <taxon>Betaproteobacteria</taxon>
        <taxon>Burkholderiales</taxon>
        <taxon>Burkholderiaceae</taxon>
        <taxon>Paraburkholderia</taxon>
    </lineage>
</organism>
<accession>A0ABX4V5B5</accession>
<comment type="caution">
    <text evidence="1">The sequence shown here is derived from an EMBL/GenBank/DDBJ whole genome shotgun (WGS) entry which is preliminary data.</text>
</comment>
<dbReference type="EMBL" id="PNXY01000013">
    <property type="protein sequence ID" value="PMS29249.1"/>
    <property type="molecule type" value="Genomic_DNA"/>
</dbReference>
<protein>
    <submittedName>
        <fullName evidence="1">Uncharacterized protein</fullName>
    </submittedName>
</protein>
<dbReference type="Proteomes" id="UP000235659">
    <property type="component" value="Unassembled WGS sequence"/>
</dbReference>
<gene>
    <name evidence="1" type="ORF">C0Z16_18925</name>
</gene>
<name>A0ABX4V5B5_9BURK</name>
<sequence>MPVPSMFSTVTAPLFECPRRGPATPRNRAALPSARTAAALPAGLRPSATDPVADEAVGICAGFARRGAAPDCRNVPRNWLNDWKIPLREREPPTPGRAAVFSP</sequence>
<proteinExistence type="predicted"/>